<keyword evidence="2" id="KW-1185">Reference proteome</keyword>
<evidence type="ECO:0000313" key="2">
    <source>
        <dbReference type="Proteomes" id="UP000735302"/>
    </source>
</evidence>
<dbReference type="Proteomes" id="UP000735302">
    <property type="component" value="Unassembled WGS sequence"/>
</dbReference>
<evidence type="ECO:0000313" key="1">
    <source>
        <dbReference type="EMBL" id="GFO39430.1"/>
    </source>
</evidence>
<protein>
    <submittedName>
        <fullName evidence="1">Uncharacterized protein</fullName>
    </submittedName>
</protein>
<dbReference type="AlphaFoldDB" id="A0AAV4D5K3"/>
<proteinExistence type="predicted"/>
<gene>
    <name evidence="1" type="ORF">PoB_006593500</name>
</gene>
<name>A0AAV4D5K3_9GAST</name>
<accession>A0AAV4D5K3</accession>
<comment type="caution">
    <text evidence="1">The sequence shown here is derived from an EMBL/GenBank/DDBJ whole genome shotgun (WGS) entry which is preliminary data.</text>
</comment>
<reference evidence="1 2" key="1">
    <citation type="journal article" date="2021" name="Elife">
        <title>Chloroplast acquisition without the gene transfer in kleptoplastic sea slugs, Plakobranchus ocellatus.</title>
        <authorList>
            <person name="Maeda T."/>
            <person name="Takahashi S."/>
            <person name="Yoshida T."/>
            <person name="Shimamura S."/>
            <person name="Takaki Y."/>
            <person name="Nagai Y."/>
            <person name="Toyoda A."/>
            <person name="Suzuki Y."/>
            <person name="Arimoto A."/>
            <person name="Ishii H."/>
            <person name="Satoh N."/>
            <person name="Nishiyama T."/>
            <person name="Hasebe M."/>
            <person name="Maruyama T."/>
            <person name="Minagawa J."/>
            <person name="Obokata J."/>
            <person name="Shigenobu S."/>
        </authorList>
    </citation>
    <scope>NUCLEOTIDE SEQUENCE [LARGE SCALE GENOMIC DNA]</scope>
</reference>
<sequence>MAPSPDLVVLQRPLSWVQWKEAGGETDRRKTDNMQLWTKRPFAQIRPFHTIGTNLANRCTARLGCAYETPMGLKSARQSKAKIKAYGLS</sequence>
<organism evidence="1 2">
    <name type="scientific">Plakobranchus ocellatus</name>
    <dbReference type="NCBI Taxonomy" id="259542"/>
    <lineage>
        <taxon>Eukaryota</taxon>
        <taxon>Metazoa</taxon>
        <taxon>Spiralia</taxon>
        <taxon>Lophotrochozoa</taxon>
        <taxon>Mollusca</taxon>
        <taxon>Gastropoda</taxon>
        <taxon>Heterobranchia</taxon>
        <taxon>Euthyneura</taxon>
        <taxon>Panpulmonata</taxon>
        <taxon>Sacoglossa</taxon>
        <taxon>Placobranchoidea</taxon>
        <taxon>Plakobranchidae</taxon>
        <taxon>Plakobranchus</taxon>
    </lineage>
</organism>
<dbReference type="EMBL" id="BLXT01007492">
    <property type="protein sequence ID" value="GFO39430.1"/>
    <property type="molecule type" value="Genomic_DNA"/>
</dbReference>